<dbReference type="PANTHER" id="PTHR43429">
    <property type="entry name" value="PYRIDINE NUCLEOTIDE-DISULFIDE OXIDOREDUCTASE DOMAIN-CONTAINING"/>
    <property type="match status" value="1"/>
</dbReference>
<gene>
    <name evidence="8" type="ORF">Dac01nite_03670</name>
</gene>
<comment type="similarity">
    <text evidence="2">Belongs to the class-III pyridine nucleotide-disulfide oxidoreductase family.</text>
</comment>
<evidence type="ECO:0000313" key="8">
    <source>
        <dbReference type="EMBL" id="GIG53615.1"/>
    </source>
</evidence>
<evidence type="ECO:0000313" key="9">
    <source>
        <dbReference type="Proteomes" id="UP000652354"/>
    </source>
</evidence>
<dbReference type="EMBL" id="BONR01000001">
    <property type="protein sequence ID" value="GIG53615.1"/>
    <property type="molecule type" value="Genomic_DNA"/>
</dbReference>
<dbReference type="Gene3D" id="3.50.50.60">
    <property type="entry name" value="FAD/NAD(P)-binding domain"/>
    <property type="match status" value="2"/>
</dbReference>
<dbReference type="Pfam" id="PF00581">
    <property type="entry name" value="Rhodanese"/>
    <property type="match status" value="1"/>
</dbReference>
<organism evidence="8 9">
    <name type="scientific">Demequina activiva</name>
    <dbReference type="NCBI Taxonomy" id="1582364"/>
    <lineage>
        <taxon>Bacteria</taxon>
        <taxon>Bacillati</taxon>
        <taxon>Actinomycetota</taxon>
        <taxon>Actinomycetes</taxon>
        <taxon>Micrococcales</taxon>
        <taxon>Demequinaceae</taxon>
        <taxon>Demequina</taxon>
    </lineage>
</organism>
<dbReference type="PRINTS" id="PR00411">
    <property type="entry name" value="PNDRDTASEI"/>
</dbReference>
<dbReference type="Gene3D" id="3.40.250.10">
    <property type="entry name" value="Rhodanese-like domain"/>
    <property type="match status" value="1"/>
</dbReference>
<dbReference type="InterPro" id="IPR004099">
    <property type="entry name" value="Pyr_nucl-diS_OxRdtase_dimer"/>
</dbReference>
<dbReference type="SMART" id="SM00450">
    <property type="entry name" value="RHOD"/>
    <property type="match status" value="1"/>
</dbReference>
<keyword evidence="5" id="KW-0560">Oxidoreductase</keyword>
<evidence type="ECO:0000259" key="7">
    <source>
        <dbReference type="PROSITE" id="PS50206"/>
    </source>
</evidence>
<dbReference type="Pfam" id="PF07992">
    <property type="entry name" value="Pyr_redox_2"/>
    <property type="match status" value="1"/>
</dbReference>
<dbReference type="InterPro" id="IPR050260">
    <property type="entry name" value="FAD-bd_OxRdtase"/>
</dbReference>
<comment type="caution">
    <text evidence="8">The sequence shown here is derived from an EMBL/GenBank/DDBJ whole genome shotgun (WGS) entry which is preliminary data.</text>
</comment>
<dbReference type="GO" id="GO:0016491">
    <property type="term" value="F:oxidoreductase activity"/>
    <property type="evidence" value="ECO:0007669"/>
    <property type="project" value="UniProtKB-KW"/>
</dbReference>
<dbReference type="InterPro" id="IPR001763">
    <property type="entry name" value="Rhodanese-like_dom"/>
</dbReference>
<dbReference type="SUPFAM" id="SSF55424">
    <property type="entry name" value="FAD/NAD-linked reductases, dimerisation (C-terminal) domain"/>
    <property type="match status" value="1"/>
</dbReference>
<dbReference type="InterPro" id="IPR036873">
    <property type="entry name" value="Rhodanese-like_dom_sf"/>
</dbReference>
<proteinExistence type="inferred from homology"/>
<dbReference type="SUPFAM" id="SSF51905">
    <property type="entry name" value="FAD/NAD(P)-binding domain"/>
    <property type="match status" value="1"/>
</dbReference>
<dbReference type="Pfam" id="PF02852">
    <property type="entry name" value="Pyr_redox_dim"/>
    <property type="match status" value="1"/>
</dbReference>
<keyword evidence="9" id="KW-1185">Reference proteome</keyword>
<dbReference type="RefSeq" id="WP_203653059.1">
    <property type="nucleotide sequence ID" value="NZ_BONR01000001.1"/>
</dbReference>
<name>A0A919Q4B9_9MICO</name>
<dbReference type="InterPro" id="IPR023753">
    <property type="entry name" value="FAD/NAD-binding_dom"/>
</dbReference>
<feature type="domain" description="Rhodanese" evidence="7">
    <location>
        <begin position="458"/>
        <end position="550"/>
    </location>
</feature>
<reference evidence="8" key="1">
    <citation type="submission" date="2021-01" db="EMBL/GenBank/DDBJ databases">
        <title>Whole genome shotgun sequence of Demequina activiva NBRC 110675.</title>
        <authorList>
            <person name="Komaki H."/>
            <person name="Tamura T."/>
        </authorList>
    </citation>
    <scope>NUCLEOTIDE SEQUENCE</scope>
    <source>
        <strain evidence="8">NBRC 110675</strain>
    </source>
</reference>
<accession>A0A919Q4B9</accession>
<evidence type="ECO:0000256" key="1">
    <source>
        <dbReference type="ARBA" id="ARBA00001974"/>
    </source>
</evidence>
<evidence type="ECO:0000256" key="4">
    <source>
        <dbReference type="ARBA" id="ARBA00022827"/>
    </source>
</evidence>
<keyword evidence="4" id="KW-0274">FAD</keyword>
<dbReference type="Proteomes" id="UP000652354">
    <property type="component" value="Unassembled WGS sequence"/>
</dbReference>
<protein>
    <submittedName>
        <fullName evidence="8">CoA-disulfide reductase</fullName>
    </submittedName>
</protein>
<keyword evidence="3" id="KW-0285">Flavoprotein</keyword>
<evidence type="ECO:0000256" key="3">
    <source>
        <dbReference type="ARBA" id="ARBA00022630"/>
    </source>
</evidence>
<dbReference type="PANTHER" id="PTHR43429:SF1">
    <property type="entry name" value="NAD(P)H SULFUR OXIDOREDUCTASE (COA-DEPENDENT)"/>
    <property type="match status" value="1"/>
</dbReference>
<dbReference type="AlphaFoldDB" id="A0A919Q4B9"/>
<dbReference type="InterPro" id="IPR016156">
    <property type="entry name" value="FAD/NAD-linked_Rdtase_dimer_sf"/>
</dbReference>
<evidence type="ECO:0000256" key="6">
    <source>
        <dbReference type="ARBA" id="ARBA00023284"/>
    </source>
</evidence>
<sequence length="556" mass="58161">MKVVIVGAVAAGMSAATRLRRLDESAQIVVLEAGDHVSFANCGLPYYVGGVIEERSALLLQTPQSLHARFDLDVRVRSRVIDVDPADRTVTVLTADGEQYLEDYDHLILSPGARPIVPDVPGAERALVLRDVADVDRMAAATADARTAVVIGAGFVGLEVAENLRHRGIDVTVVELAPQVLGALDPEMAVRVQDRLVRNGVRVITSAQVTAIGEATADVAGPTGTQTVPADLVVASIGVTPDSTLAAAAGADLGPRGAILVDEDMRTSVPGIYAVGDAAAKRDAFGDGPTLIPLANLANRHGRRVADVIAGMPGRGRPSIGTAVVGVFGLTAAVTGRTERRLRAEGRDYRAIHSHPMDHAGYYPGATQMTLKLLVDPSTDAILGAQGVGEAGVDKRIDIIATAIAGGITASELADLELAYAPAYGSAKDPINMLGYVAENAAAGTTPSVQWHELASAGDEAPVVLDVRTAAEHARGTVVPPWGDAPVNIAVDDLRERHGELPRDRRIVVHCQVGQRGHTATRLLRQLGYDAANLDGGYLTWRDGIRTLEQAAASAV</sequence>
<dbReference type="InterPro" id="IPR036188">
    <property type="entry name" value="FAD/NAD-bd_sf"/>
</dbReference>
<dbReference type="PRINTS" id="PR00368">
    <property type="entry name" value="FADPNR"/>
</dbReference>
<evidence type="ECO:0000256" key="5">
    <source>
        <dbReference type="ARBA" id="ARBA00023002"/>
    </source>
</evidence>
<comment type="cofactor">
    <cofactor evidence="1">
        <name>FAD</name>
        <dbReference type="ChEBI" id="CHEBI:57692"/>
    </cofactor>
</comment>
<dbReference type="PROSITE" id="PS50206">
    <property type="entry name" value="RHODANESE_3"/>
    <property type="match status" value="1"/>
</dbReference>
<keyword evidence="6" id="KW-0676">Redox-active center</keyword>
<dbReference type="SUPFAM" id="SSF52821">
    <property type="entry name" value="Rhodanese/Cell cycle control phosphatase"/>
    <property type="match status" value="1"/>
</dbReference>
<evidence type="ECO:0000256" key="2">
    <source>
        <dbReference type="ARBA" id="ARBA00009130"/>
    </source>
</evidence>